<keyword evidence="2" id="KW-1185">Reference proteome</keyword>
<organism evidence="2 3">
    <name type="scientific">Ditylenchus dipsaci</name>
    <dbReference type="NCBI Taxonomy" id="166011"/>
    <lineage>
        <taxon>Eukaryota</taxon>
        <taxon>Metazoa</taxon>
        <taxon>Ecdysozoa</taxon>
        <taxon>Nematoda</taxon>
        <taxon>Chromadorea</taxon>
        <taxon>Rhabditida</taxon>
        <taxon>Tylenchina</taxon>
        <taxon>Tylenchomorpha</taxon>
        <taxon>Sphaerularioidea</taxon>
        <taxon>Anguinidae</taxon>
        <taxon>Anguininae</taxon>
        <taxon>Ditylenchus</taxon>
    </lineage>
</organism>
<protein>
    <submittedName>
        <fullName evidence="3">Alpha galactosidase C-terminal beta sandwich domain-containing protein</fullName>
    </submittedName>
</protein>
<dbReference type="InterPro" id="IPR013780">
    <property type="entry name" value="Glyco_hydro_b"/>
</dbReference>
<evidence type="ECO:0000313" key="3">
    <source>
        <dbReference type="WBParaSite" id="jg17805"/>
    </source>
</evidence>
<accession>A0A915DAB3</accession>
<dbReference type="Pfam" id="PF17801">
    <property type="entry name" value="Melibiase_C"/>
    <property type="match status" value="1"/>
</dbReference>
<evidence type="ECO:0000313" key="2">
    <source>
        <dbReference type="Proteomes" id="UP000887574"/>
    </source>
</evidence>
<dbReference type="SUPFAM" id="SSF51011">
    <property type="entry name" value="Glycosyl hydrolase domain"/>
    <property type="match status" value="1"/>
</dbReference>
<proteinExistence type="predicted"/>
<evidence type="ECO:0000259" key="1">
    <source>
        <dbReference type="Pfam" id="PF17801"/>
    </source>
</evidence>
<dbReference type="AlphaFoldDB" id="A0A915DAB3"/>
<feature type="domain" description="Alpha galactosidase C-terminal" evidence="1">
    <location>
        <begin position="29"/>
        <end position="73"/>
    </location>
</feature>
<dbReference type="Proteomes" id="UP000887574">
    <property type="component" value="Unplaced"/>
</dbReference>
<dbReference type="InterPro" id="IPR041233">
    <property type="entry name" value="Melibiase_C"/>
</dbReference>
<dbReference type="WBParaSite" id="jg17805">
    <property type="protein sequence ID" value="jg17805"/>
    <property type="gene ID" value="jg17805"/>
</dbReference>
<sequence length="87" mass="9787">MGRMIFNDSSTYVYTKQVTPVDTARKQYSYAIAVLNYSNRTIHFETDLSSIGLANLGGYNVQDLWSGDHLGHYNLSQSTKPVCHLLV</sequence>
<name>A0A915DAB3_9BILA</name>
<reference evidence="3" key="1">
    <citation type="submission" date="2022-11" db="UniProtKB">
        <authorList>
            <consortium name="WormBaseParasite"/>
        </authorList>
    </citation>
    <scope>IDENTIFICATION</scope>
</reference>
<dbReference type="Gene3D" id="2.60.40.1180">
    <property type="entry name" value="Golgi alpha-mannosidase II"/>
    <property type="match status" value="1"/>
</dbReference>